<keyword evidence="5" id="KW-0698">rRNA processing</keyword>
<dbReference type="InterPro" id="IPR004573">
    <property type="entry name" value="rRNA_ssu_MeTfrase_B"/>
</dbReference>
<dbReference type="SUPFAM" id="SSF53335">
    <property type="entry name" value="S-adenosyl-L-methionine-dependent methyltransferases"/>
    <property type="match status" value="1"/>
</dbReference>
<evidence type="ECO:0000256" key="2">
    <source>
        <dbReference type="ARBA" id="ARBA00004496"/>
    </source>
</evidence>
<dbReference type="InterPro" id="IPR029063">
    <property type="entry name" value="SAM-dependent_MTases_sf"/>
</dbReference>
<evidence type="ECO:0000256" key="13">
    <source>
        <dbReference type="PROSITE-ProRule" id="PRU01023"/>
    </source>
</evidence>
<dbReference type="CDD" id="cd02440">
    <property type="entry name" value="AdoMet_MTases"/>
    <property type="match status" value="1"/>
</dbReference>
<dbReference type="PROSITE" id="PS51686">
    <property type="entry name" value="SAM_MT_RSMB_NOP"/>
    <property type="match status" value="1"/>
</dbReference>
<dbReference type="EC" id="2.1.1.176" evidence="3"/>
<dbReference type="Pfam" id="PF01189">
    <property type="entry name" value="Methyltr_RsmB-F"/>
    <property type="match status" value="1"/>
</dbReference>
<name>A0A1Z2XPL9_9FIRM</name>
<dbReference type="SUPFAM" id="SSF48013">
    <property type="entry name" value="NusB-like"/>
    <property type="match status" value="1"/>
</dbReference>
<keyword evidence="6 13" id="KW-0489">Methyltransferase</keyword>
<evidence type="ECO:0000256" key="3">
    <source>
        <dbReference type="ARBA" id="ARBA00012140"/>
    </source>
</evidence>
<dbReference type="NCBIfam" id="TIGR00563">
    <property type="entry name" value="rsmB"/>
    <property type="match status" value="1"/>
</dbReference>
<comment type="catalytic activity">
    <reaction evidence="12">
        <text>cytidine(967) in 16S rRNA + S-adenosyl-L-methionine = 5-methylcytidine(967) in 16S rRNA + S-adenosyl-L-homocysteine + H(+)</text>
        <dbReference type="Rhea" id="RHEA:42748"/>
        <dbReference type="Rhea" id="RHEA-COMP:10219"/>
        <dbReference type="Rhea" id="RHEA-COMP:10220"/>
        <dbReference type="ChEBI" id="CHEBI:15378"/>
        <dbReference type="ChEBI" id="CHEBI:57856"/>
        <dbReference type="ChEBI" id="CHEBI:59789"/>
        <dbReference type="ChEBI" id="CHEBI:74483"/>
        <dbReference type="ChEBI" id="CHEBI:82748"/>
        <dbReference type="EC" id="2.1.1.176"/>
    </reaction>
</comment>
<feature type="binding site" evidence="13">
    <location>
        <begin position="263"/>
        <end position="269"/>
    </location>
    <ligand>
        <name>S-adenosyl-L-methionine</name>
        <dbReference type="ChEBI" id="CHEBI:59789"/>
    </ligand>
</feature>
<dbReference type="GO" id="GO:0008649">
    <property type="term" value="F:rRNA methyltransferase activity"/>
    <property type="evidence" value="ECO:0007669"/>
    <property type="project" value="InterPro"/>
</dbReference>
<evidence type="ECO:0000313" key="17">
    <source>
        <dbReference type="Proteomes" id="UP000196710"/>
    </source>
</evidence>
<proteinExistence type="inferred from homology"/>
<dbReference type="PANTHER" id="PTHR22807:SF53">
    <property type="entry name" value="RIBOSOMAL RNA SMALL SUBUNIT METHYLTRANSFERASE B-RELATED"/>
    <property type="match status" value="1"/>
</dbReference>
<dbReference type="EMBL" id="CP021422">
    <property type="protein sequence ID" value="ASB40369.1"/>
    <property type="molecule type" value="Genomic_DNA"/>
</dbReference>
<comment type="similarity">
    <text evidence="13">Belongs to the class I-like SAM-binding methyltransferase superfamily. RsmB/NOP family.</text>
</comment>
<dbReference type="EMBL" id="CP065321">
    <property type="protein sequence ID" value="QQR29660.1"/>
    <property type="molecule type" value="Genomic_DNA"/>
</dbReference>
<protein>
    <recommendedName>
        <fullName evidence="3">16S rRNA (cytosine(967)-C(5))-methyltransferase</fullName>
        <ecNumber evidence="3">2.1.1.176</ecNumber>
    </recommendedName>
    <alternativeName>
        <fullName evidence="10">16S rRNA m5C967 methyltransferase</fullName>
    </alternativeName>
    <alternativeName>
        <fullName evidence="11">rRNA (cytosine-C(5)-)-methyltransferase RsmB</fullName>
    </alternativeName>
</protein>
<dbReference type="Gene3D" id="1.10.940.10">
    <property type="entry name" value="NusB-like"/>
    <property type="match status" value="1"/>
</dbReference>
<dbReference type="KEGG" id="amur:ADH66_06630"/>
<dbReference type="InterPro" id="IPR023267">
    <property type="entry name" value="RCMT"/>
</dbReference>
<dbReference type="PRINTS" id="PR02008">
    <property type="entry name" value="RCMTFAMILY"/>
</dbReference>
<reference evidence="17" key="2">
    <citation type="submission" date="2017-05" db="EMBL/GenBank/DDBJ databases">
        <title>Improved OligoMM genomes.</title>
        <authorList>
            <person name="Garzetti D."/>
        </authorList>
    </citation>
    <scope>NUCLEOTIDE SEQUENCE [LARGE SCALE GENOMIC DNA]</scope>
    <source>
        <strain evidence="17">KB18</strain>
    </source>
</reference>
<feature type="active site" description="Nucleophile" evidence="13">
    <location>
        <position position="383"/>
    </location>
</feature>
<dbReference type="GO" id="GO:0003723">
    <property type="term" value="F:RNA binding"/>
    <property type="evidence" value="ECO:0007669"/>
    <property type="project" value="UniProtKB-UniRule"/>
</dbReference>
<dbReference type="NCBIfam" id="NF011494">
    <property type="entry name" value="PRK14902.1"/>
    <property type="match status" value="1"/>
</dbReference>
<dbReference type="InterPro" id="IPR054728">
    <property type="entry name" value="RsmB-like_ferredoxin"/>
</dbReference>
<evidence type="ECO:0000256" key="10">
    <source>
        <dbReference type="ARBA" id="ARBA00030399"/>
    </source>
</evidence>
<evidence type="ECO:0000256" key="9">
    <source>
        <dbReference type="ARBA" id="ARBA00022884"/>
    </source>
</evidence>
<evidence type="ECO:0000256" key="12">
    <source>
        <dbReference type="ARBA" id="ARBA00047283"/>
    </source>
</evidence>
<dbReference type="InterPro" id="IPR049560">
    <property type="entry name" value="MeTrfase_RsmB-F_NOP2_cat"/>
</dbReference>
<keyword evidence="17" id="KW-1185">Reference proteome</keyword>
<evidence type="ECO:0000313" key="15">
    <source>
        <dbReference type="EMBL" id="ASB40369.1"/>
    </source>
</evidence>
<evidence type="ECO:0000256" key="7">
    <source>
        <dbReference type="ARBA" id="ARBA00022679"/>
    </source>
</evidence>
<evidence type="ECO:0000256" key="4">
    <source>
        <dbReference type="ARBA" id="ARBA00022490"/>
    </source>
</evidence>
<dbReference type="Gene3D" id="3.30.70.1170">
    <property type="entry name" value="Sun protein, domain 3"/>
    <property type="match status" value="1"/>
</dbReference>
<feature type="binding site" evidence="13">
    <location>
        <position position="287"/>
    </location>
    <ligand>
        <name>S-adenosyl-L-methionine</name>
        <dbReference type="ChEBI" id="CHEBI:59789"/>
    </ligand>
</feature>
<dbReference type="InterPro" id="IPR035926">
    <property type="entry name" value="NusB-like_sf"/>
</dbReference>
<organism evidence="16 18">
    <name type="scientific">Acutalibacter muris</name>
    <dbReference type="NCBI Taxonomy" id="1796620"/>
    <lineage>
        <taxon>Bacteria</taxon>
        <taxon>Bacillati</taxon>
        <taxon>Bacillota</taxon>
        <taxon>Clostridia</taxon>
        <taxon>Eubacteriales</taxon>
        <taxon>Acutalibacteraceae</taxon>
        <taxon>Acutalibacter</taxon>
    </lineage>
</organism>
<dbReference type="InterPro" id="IPR006027">
    <property type="entry name" value="NusB_RsmB_TIM44"/>
</dbReference>
<evidence type="ECO:0000256" key="11">
    <source>
        <dbReference type="ARBA" id="ARBA00031088"/>
    </source>
</evidence>
<comment type="function">
    <text evidence="1">Specifically methylates the cytosine at position 967 (m5C967) of 16S rRNA.</text>
</comment>
<evidence type="ECO:0000256" key="5">
    <source>
        <dbReference type="ARBA" id="ARBA00022552"/>
    </source>
</evidence>
<reference evidence="16 18" key="3">
    <citation type="submission" date="2020-11" db="EMBL/GenBank/DDBJ databases">
        <title>Closed and high quality bacterial genomes of the OMM12 community.</title>
        <authorList>
            <person name="Marbouty M."/>
            <person name="Lamy-Besnier Q."/>
            <person name="Debarbieux L."/>
            <person name="Koszul R."/>
        </authorList>
    </citation>
    <scope>NUCLEOTIDE SEQUENCE [LARGE SCALE GENOMIC DNA]</scope>
    <source>
        <strain evidence="16 18">KB18</strain>
    </source>
</reference>
<evidence type="ECO:0000313" key="16">
    <source>
        <dbReference type="EMBL" id="QQR29660.1"/>
    </source>
</evidence>
<feature type="binding site" evidence="13">
    <location>
        <position position="331"/>
    </location>
    <ligand>
        <name>S-adenosyl-L-methionine</name>
        <dbReference type="ChEBI" id="CHEBI:59789"/>
    </ligand>
</feature>
<dbReference type="GO" id="GO:0005737">
    <property type="term" value="C:cytoplasm"/>
    <property type="evidence" value="ECO:0007669"/>
    <property type="project" value="UniProtKB-SubCell"/>
</dbReference>
<keyword evidence="9 13" id="KW-0694">RNA-binding</keyword>
<accession>A0A1Z2XPL9</accession>
<feature type="binding site" evidence="13">
    <location>
        <position position="314"/>
    </location>
    <ligand>
        <name>S-adenosyl-L-methionine</name>
        <dbReference type="ChEBI" id="CHEBI:59789"/>
    </ligand>
</feature>
<dbReference type="Proteomes" id="UP000596035">
    <property type="component" value="Chromosome"/>
</dbReference>
<dbReference type="PANTHER" id="PTHR22807">
    <property type="entry name" value="NOP2 YEAST -RELATED NOL1/NOP2/FMU SUN DOMAIN-CONTAINING"/>
    <property type="match status" value="1"/>
</dbReference>
<dbReference type="RefSeq" id="WP_066534125.1">
    <property type="nucleotide sequence ID" value="NZ_CAQHGX010000005.1"/>
</dbReference>
<dbReference type="Pfam" id="PF01029">
    <property type="entry name" value="NusB"/>
    <property type="match status" value="1"/>
</dbReference>
<gene>
    <name evidence="16" type="primary">rsmB</name>
    <name evidence="15" type="ORF">ADH66_06630</name>
    <name evidence="16" type="ORF">I5Q82_16730</name>
</gene>
<keyword evidence="7 13" id="KW-0808">Transferase</keyword>
<evidence type="ECO:0000313" key="18">
    <source>
        <dbReference type="Proteomes" id="UP000596035"/>
    </source>
</evidence>
<dbReference type="Pfam" id="PF22458">
    <property type="entry name" value="RsmF-B_ferredox"/>
    <property type="match status" value="1"/>
</dbReference>
<keyword evidence="8 13" id="KW-0949">S-adenosyl-L-methionine</keyword>
<evidence type="ECO:0000259" key="14">
    <source>
        <dbReference type="PROSITE" id="PS51686"/>
    </source>
</evidence>
<evidence type="ECO:0000256" key="8">
    <source>
        <dbReference type="ARBA" id="ARBA00022691"/>
    </source>
</evidence>
<feature type="domain" description="SAM-dependent MTase RsmB/NOP-type" evidence="14">
    <location>
        <begin position="173"/>
        <end position="444"/>
    </location>
</feature>
<comment type="subcellular location">
    <subcellularLocation>
        <location evidence="2">Cytoplasm</location>
    </subcellularLocation>
</comment>
<dbReference type="InterPro" id="IPR001678">
    <property type="entry name" value="MeTrfase_RsmB-F_NOP2_dom"/>
</dbReference>
<dbReference type="AlphaFoldDB" id="A0A1Z2XPL9"/>
<sequence length="446" mass="49028">MPKPHQTARAVALQALIQVEQGFGYSNIVLDHSLEDIGLNRRDKALAAAIFYGVLEKRLTLDYYIVRCLSSPGRKPDPMALEAIRCGAYQILYMDRVPDSAAVNETVQAVKSAGRAQLAGFVNGVLRGLVRKKGQIELPGGDSLKALSVRFSVPEDLIKLWTEGYGRRATVQILDSLSEKPELFIRVNRARCTAEELEASLKESGVKMCSLQHPQYAAVLENCGAPQGLEQFKKGMFHVQDLSAQLVCRALDPRPGETICDCCAAPGGKAFTLAQEVGTEGRIYAFDLHEKRVGLIKEGAARLGLDNIYARVGDATDVLEGVIQADKVLCDVPCSGFGVIKRKPEIRYKNLESLQDLPKLQYNILQNASRYVRPGGLLLYSTCTLNPAENSAVAKRFLQENNGFEPMTIDIGLRRVIEEPENMLTMMPFAEASDGFFVAGFRKKTG</sequence>
<dbReference type="GO" id="GO:0006355">
    <property type="term" value="P:regulation of DNA-templated transcription"/>
    <property type="evidence" value="ECO:0007669"/>
    <property type="project" value="InterPro"/>
</dbReference>
<keyword evidence="4" id="KW-0963">Cytoplasm</keyword>
<dbReference type="Proteomes" id="UP000196710">
    <property type="component" value="Chromosome"/>
</dbReference>
<evidence type="ECO:0000256" key="6">
    <source>
        <dbReference type="ARBA" id="ARBA00022603"/>
    </source>
</evidence>
<evidence type="ECO:0000256" key="1">
    <source>
        <dbReference type="ARBA" id="ARBA00002724"/>
    </source>
</evidence>
<reference evidence="15" key="1">
    <citation type="journal article" date="2017" name="Genome Announc.">
        <title>High-Quality Whole-Genome Sequences of the Oligo-Mouse-Microbiota Bacterial Community.</title>
        <authorList>
            <person name="Garzetti D."/>
            <person name="Brugiroux S."/>
            <person name="Bunk B."/>
            <person name="Pukall R."/>
            <person name="McCoy K.D."/>
            <person name="Macpherson A.J."/>
            <person name="Stecher B."/>
        </authorList>
    </citation>
    <scope>NUCLEOTIDE SEQUENCE</scope>
    <source>
        <strain evidence="15">KB18</strain>
    </source>
</reference>
<dbReference type="Gene3D" id="3.40.50.150">
    <property type="entry name" value="Vaccinia Virus protein VP39"/>
    <property type="match status" value="1"/>
</dbReference>